<keyword evidence="5" id="KW-0804">Transcription</keyword>
<dbReference type="EMBL" id="RSAA01000002">
    <property type="protein sequence ID" value="RRO19989.1"/>
    <property type="molecule type" value="Genomic_DNA"/>
</dbReference>
<dbReference type="PANTHER" id="PTHR48111:SF4">
    <property type="entry name" value="DNA-BINDING DUAL TRANSCRIPTIONAL REGULATOR OMPR"/>
    <property type="match status" value="1"/>
</dbReference>
<dbReference type="Gene3D" id="6.10.250.690">
    <property type="match status" value="1"/>
</dbReference>
<gene>
    <name evidence="10" type="ORF">EIL87_03180</name>
</gene>
<dbReference type="GO" id="GO:0006355">
    <property type="term" value="P:regulation of DNA-templated transcription"/>
    <property type="evidence" value="ECO:0007669"/>
    <property type="project" value="InterPro"/>
</dbReference>
<dbReference type="Gene3D" id="3.40.50.2300">
    <property type="match status" value="1"/>
</dbReference>
<evidence type="ECO:0000256" key="3">
    <source>
        <dbReference type="ARBA" id="ARBA00023015"/>
    </source>
</evidence>
<evidence type="ECO:0000313" key="11">
    <source>
        <dbReference type="Proteomes" id="UP000274515"/>
    </source>
</evidence>
<dbReference type="CDD" id="cd17574">
    <property type="entry name" value="REC_OmpR"/>
    <property type="match status" value="1"/>
</dbReference>
<feature type="domain" description="Response regulatory" evidence="8">
    <location>
        <begin position="7"/>
        <end position="120"/>
    </location>
</feature>
<evidence type="ECO:0000259" key="9">
    <source>
        <dbReference type="PROSITE" id="PS51755"/>
    </source>
</evidence>
<dbReference type="GO" id="GO:0032993">
    <property type="term" value="C:protein-DNA complex"/>
    <property type="evidence" value="ECO:0007669"/>
    <property type="project" value="TreeGrafter"/>
</dbReference>
<feature type="domain" description="OmpR/PhoB-type" evidence="9">
    <location>
        <begin position="131"/>
        <end position="229"/>
    </location>
</feature>
<dbReference type="OrthoDB" id="5511894at2"/>
<feature type="modified residue" description="4-aspartylphosphate" evidence="6">
    <location>
        <position position="56"/>
    </location>
</feature>
<dbReference type="SMART" id="SM00448">
    <property type="entry name" value="REC"/>
    <property type="match status" value="1"/>
</dbReference>
<proteinExistence type="predicted"/>
<dbReference type="SMART" id="SM00862">
    <property type="entry name" value="Trans_reg_C"/>
    <property type="match status" value="1"/>
</dbReference>
<dbReference type="InterPro" id="IPR001789">
    <property type="entry name" value="Sig_transdc_resp-reg_receiver"/>
</dbReference>
<dbReference type="PROSITE" id="PS51755">
    <property type="entry name" value="OMPR_PHOB"/>
    <property type="match status" value="1"/>
</dbReference>
<dbReference type="GO" id="GO:0005829">
    <property type="term" value="C:cytosol"/>
    <property type="evidence" value="ECO:0007669"/>
    <property type="project" value="TreeGrafter"/>
</dbReference>
<keyword evidence="4 7" id="KW-0238">DNA-binding</keyword>
<protein>
    <submittedName>
        <fullName evidence="10">DNA-binding response regulator</fullName>
    </submittedName>
</protein>
<dbReference type="Gene3D" id="1.10.10.10">
    <property type="entry name" value="Winged helix-like DNA-binding domain superfamily/Winged helix DNA-binding domain"/>
    <property type="match status" value="1"/>
</dbReference>
<dbReference type="InterPro" id="IPR011006">
    <property type="entry name" value="CheY-like_superfamily"/>
</dbReference>
<dbReference type="InterPro" id="IPR036388">
    <property type="entry name" value="WH-like_DNA-bd_sf"/>
</dbReference>
<dbReference type="AlphaFoldDB" id="A0A426K3P2"/>
<evidence type="ECO:0000313" key="10">
    <source>
        <dbReference type="EMBL" id="RRO19989.1"/>
    </source>
</evidence>
<dbReference type="InterPro" id="IPR001867">
    <property type="entry name" value="OmpR/PhoB-type_DNA-bd"/>
</dbReference>
<keyword evidence="1 6" id="KW-0597">Phosphoprotein</keyword>
<dbReference type="FunFam" id="1.10.10.10:FF:000018">
    <property type="entry name" value="DNA-binding response regulator ResD"/>
    <property type="match status" value="1"/>
</dbReference>
<dbReference type="PROSITE" id="PS50110">
    <property type="entry name" value="RESPONSE_REGULATORY"/>
    <property type="match status" value="1"/>
</dbReference>
<reference evidence="10 11" key="1">
    <citation type="submission" date="2018-11" db="EMBL/GenBank/DDBJ databases">
        <title>Saccharopolyspora rhizosphaerae sp. nov., an actinomycete isolated from rhizosphere soil in Thailand.</title>
        <authorList>
            <person name="Intra B."/>
            <person name="Euanorasetr J."/>
            <person name="Take A."/>
            <person name="Inahashi Y."/>
            <person name="Mori M."/>
            <person name="Panbangred W."/>
            <person name="Matsumoto A."/>
        </authorList>
    </citation>
    <scope>NUCLEOTIDE SEQUENCE [LARGE SCALE GENOMIC DNA]</scope>
    <source>
        <strain evidence="10 11">H219</strain>
    </source>
</reference>
<dbReference type="InterPro" id="IPR039420">
    <property type="entry name" value="WalR-like"/>
</dbReference>
<evidence type="ECO:0000256" key="6">
    <source>
        <dbReference type="PROSITE-ProRule" id="PRU00169"/>
    </source>
</evidence>
<dbReference type="Proteomes" id="UP000274515">
    <property type="component" value="Unassembled WGS sequence"/>
</dbReference>
<keyword evidence="2" id="KW-0902">Two-component regulatory system</keyword>
<accession>A0A426K3P2</accession>
<dbReference type="CDD" id="cd00383">
    <property type="entry name" value="trans_reg_C"/>
    <property type="match status" value="1"/>
</dbReference>
<keyword evidence="3" id="KW-0805">Transcription regulation</keyword>
<dbReference type="SUPFAM" id="SSF52172">
    <property type="entry name" value="CheY-like"/>
    <property type="match status" value="1"/>
</dbReference>
<dbReference type="GO" id="GO:0000156">
    <property type="term" value="F:phosphorelay response regulator activity"/>
    <property type="evidence" value="ECO:0007669"/>
    <property type="project" value="TreeGrafter"/>
</dbReference>
<keyword evidence="11" id="KW-1185">Reference proteome</keyword>
<sequence>MREQVGRVLVVDDDHAVRDVVRRYLERAGYEVLLAGDGETALRSYAEHRPDLVVLDLMLPGIGGRDVCRAVREHGSVPVVVLTALGEESDRVAGLELGADDYVVKPFSPRELVLRVTSVLRRATHAPPVMQESVVDGSLVLDPAARRCTLDGVELALTTREFDLLAHLMRNPGRAFTRAELLESVWGWNFGDQSTVTVHMRRLREKIEPRPDRPHRISTVWGVGYRYDPEAG</sequence>
<dbReference type="RefSeq" id="WP_125088615.1">
    <property type="nucleotide sequence ID" value="NZ_RSAA01000002.1"/>
</dbReference>
<evidence type="ECO:0000256" key="4">
    <source>
        <dbReference type="ARBA" id="ARBA00023125"/>
    </source>
</evidence>
<evidence type="ECO:0000256" key="5">
    <source>
        <dbReference type="ARBA" id="ARBA00023163"/>
    </source>
</evidence>
<name>A0A426K3P2_9PSEU</name>
<dbReference type="Pfam" id="PF00486">
    <property type="entry name" value="Trans_reg_C"/>
    <property type="match status" value="1"/>
</dbReference>
<organism evidence="10 11">
    <name type="scientific">Saccharopolyspora rhizosphaerae</name>
    <dbReference type="NCBI Taxonomy" id="2492662"/>
    <lineage>
        <taxon>Bacteria</taxon>
        <taxon>Bacillati</taxon>
        <taxon>Actinomycetota</taxon>
        <taxon>Actinomycetes</taxon>
        <taxon>Pseudonocardiales</taxon>
        <taxon>Pseudonocardiaceae</taxon>
        <taxon>Saccharopolyspora</taxon>
    </lineage>
</organism>
<evidence type="ECO:0000259" key="8">
    <source>
        <dbReference type="PROSITE" id="PS50110"/>
    </source>
</evidence>
<evidence type="ECO:0000256" key="1">
    <source>
        <dbReference type="ARBA" id="ARBA00022553"/>
    </source>
</evidence>
<dbReference type="GO" id="GO:0000976">
    <property type="term" value="F:transcription cis-regulatory region binding"/>
    <property type="evidence" value="ECO:0007669"/>
    <property type="project" value="TreeGrafter"/>
</dbReference>
<comment type="caution">
    <text evidence="10">The sequence shown here is derived from an EMBL/GenBank/DDBJ whole genome shotgun (WGS) entry which is preliminary data.</text>
</comment>
<evidence type="ECO:0000256" key="2">
    <source>
        <dbReference type="ARBA" id="ARBA00023012"/>
    </source>
</evidence>
<evidence type="ECO:0000256" key="7">
    <source>
        <dbReference type="PROSITE-ProRule" id="PRU01091"/>
    </source>
</evidence>
<dbReference type="FunFam" id="3.40.50.2300:FF:000001">
    <property type="entry name" value="DNA-binding response regulator PhoB"/>
    <property type="match status" value="1"/>
</dbReference>
<dbReference type="Pfam" id="PF00072">
    <property type="entry name" value="Response_reg"/>
    <property type="match status" value="1"/>
</dbReference>
<dbReference type="PANTHER" id="PTHR48111">
    <property type="entry name" value="REGULATOR OF RPOS"/>
    <property type="match status" value="1"/>
</dbReference>
<feature type="DNA-binding region" description="OmpR/PhoB-type" evidence="7">
    <location>
        <begin position="131"/>
        <end position="229"/>
    </location>
</feature>